<organism evidence="3 4">
    <name type="scientific">Daphnia pulex</name>
    <name type="common">Water flea</name>
    <dbReference type="NCBI Taxonomy" id="6669"/>
    <lineage>
        <taxon>Eukaryota</taxon>
        <taxon>Metazoa</taxon>
        <taxon>Ecdysozoa</taxon>
        <taxon>Arthropoda</taxon>
        <taxon>Crustacea</taxon>
        <taxon>Branchiopoda</taxon>
        <taxon>Diplostraca</taxon>
        <taxon>Cladocera</taxon>
        <taxon>Anomopoda</taxon>
        <taxon>Daphniidae</taxon>
        <taxon>Daphnia</taxon>
    </lineage>
</organism>
<dbReference type="InterPro" id="IPR004875">
    <property type="entry name" value="DDE_SF_endonuclease_dom"/>
</dbReference>
<dbReference type="eggNOG" id="KOG3105">
    <property type="taxonomic scope" value="Eukaryota"/>
</dbReference>
<feature type="domain" description="DDE-1" evidence="2">
    <location>
        <begin position="243"/>
        <end position="296"/>
    </location>
</feature>
<reference evidence="3 4" key="1">
    <citation type="journal article" date="2011" name="Science">
        <title>The ecoresponsive genome of Daphnia pulex.</title>
        <authorList>
            <person name="Colbourne J.K."/>
            <person name="Pfrender M.E."/>
            <person name="Gilbert D."/>
            <person name="Thomas W.K."/>
            <person name="Tucker A."/>
            <person name="Oakley T.H."/>
            <person name="Tokishita S."/>
            <person name="Aerts A."/>
            <person name="Arnold G.J."/>
            <person name="Basu M.K."/>
            <person name="Bauer D.J."/>
            <person name="Caceres C.E."/>
            <person name="Carmel L."/>
            <person name="Casola C."/>
            <person name="Choi J.H."/>
            <person name="Detter J.C."/>
            <person name="Dong Q."/>
            <person name="Dusheyko S."/>
            <person name="Eads B.D."/>
            <person name="Frohlich T."/>
            <person name="Geiler-Samerotte K.A."/>
            <person name="Gerlach D."/>
            <person name="Hatcher P."/>
            <person name="Jogdeo S."/>
            <person name="Krijgsveld J."/>
            <person name="Kriventseva E.V."/>
            <person name="Kultz D."/>
            <person name="Laforsch C."/>
            <person name="Lindquist E."/>
            <person name="Lopez J."/>
            <person name="Manak J.R."/>
            <person name="Muller J."/>
            <person name="Pangilinan J."/>
            <person name="Patwardhan R.P."/>
            <person name="Pitluck S."/>
            <person name="Pritham E.J."/>
            <person name="Rechtsteiner A."/>
            <person name="Rho M."/>
            <person name="Rogozin I.B."/>
            <person name="Sakarya O."/>
            <person name="Salamov A."/>
            <person name="Schaack S."/>
            <person name="Shapiro H."/>
            <person name="Shiga Y."/>
            <person name="Skalitzky C."/>
            <person name="Smith Z."/>
            <person name="Souvorov A."/>
            <person name="Sung W."/>
            <person name="Tang Z."/>
            <person name="Tsuchiya D."/>
            <person name="Tu H."/>
            <person name="Vos H."/>
            <person name="Wang M."/>
            <person name="Wolf Y.I."/>
            <person name="Yamagata H."/>
            <person name="Yamada T."/>
            <person name="Ye Y."/>
            <person name="Shaw J.R."/>
            <person name="Andrews J."/>
            <person name="Crease T.J."/>
            <person name="Tang H."/>
            <person name="Lucas S.M."/>
            <person name="Robertson H.M."/>
            <person name="Bork P."/>
            <person name="Koonin E.V."/>
            <person name="Zdobnov E.M."/>
            <person name="Grigoriev I.V."/>
            <person name="Lynch M."/>
            <person name="Boore J.L."/>
        </authorList>
    </citation>
    <scope>NUCLEOTIDE SEQUENCE [LARGE SCALE GENOMIC DNA]</scope>
</reference>
<feature type="region of interest" description="Disordered" evidence="1">
    <location>
        <begin position="1"/>
        <end position="23"/>
    </location>
</feature>
<dbReference type="OrthoDB" id="6376047at2759"/>
<name>E9HPV4_DAPPU</name>
<dbReference type="Pfam" id="PF03184">
    <property type="entry name" value="DDE_1"/>
    <property type="match status" value="1"/>
</dbReference>
<dbReference type="InterPro" id="IPR050863">
    <property type="entry name" value="CenT-Element_Derived"/>
</dbReference>
<dbReference type="InParanoid" id="E9HPV4"/>
<dbReference type="EMBL" id="GL732711">
    <property type="protein sequence ID" value="EFX66236.1"/>
    <property type="molecule type" value="Genomic_DNA"/>
</dbReference>
<dbReference type="GO" id="GO:0003677">
    <property type="term" value="F:DNA binding"/>
    <property type="evidence" value="ECO:0000318"/>
    <property type="project" value="GO_Central"/>
</dbReference>
<gene>
    <name evidence="3" type="ORF">DAPPUDRAFT_116600</name>
</gene>
<accession>E9HPV4</accession>
<dbReference type="AlphaFoldDB" id="E9HPV4"/>
<dbReference type="KEGG" id="dpx:DAPPUDRAFT_116600"/>
<keyword evidence="4" id="KW-1185">Reference proteome</keyword>
<dbReference type="PANTHER" id="PTHR19303">
    <property type="entry name" value="TRANSPOSON"/>
    <property type="match status" value="1"/>
</dbReference>
<protein>
    <recommendedName>
        <fullName evidence="2">DDE-1 domain-containing protein</fullName>
    </recommendedName>
</protein>
<evidence type="ECO:0000256" key="1">
    <source>
        <dbReference type="SAM" id="MobiDB-lite"/>
    </source>
</evidence>
<proteinExistence type="predicted"/>
<dbReference type="HOGENOM" id="CLU_636573_0_0_1"/>
<dbReference type="PANTHER" id="PTHR19303:SF73">
    <property type="entry name" value="PROTEIN PDC2"/>
    <property type="match status" value="1"/>
</dbReference>
<dbReference type="PhylomeDB" id="E9HPV4"/>
<evidence type="ECO:0000313" key="4">
    <source>
        <dbReference type="Proteomes" id="UP000000305"/>
    </source>
</evidence>
<evidence type="ECO:0000313" key="3">
    <source>
        <dbReference type="EMBL" id="EFX66236.1"/>
    </source>
</evidence>
<dbReference type="Proteomes" id="UP000000305">
    <property type="component" value="Unassembled WGS sequence"/>
</dbReference>
<sequence length="431" mass="49751">MKYTITPTHLESPPGAGSTVAGPPDPNGERLLALLEQTQRLMVLMEQTQRLLVLMEQTQRLLALLVHTQLWLVYQEILLLSTEILLLLALSMWRHRNFSTQLSHDMYWHDSRVQFRKAGLKKSWWSRNPELDDAVLGWFKEMRNPSSKCKPLSLSRTHIQGFQILKLRTVGFAIGENAALLAQAFVYLKRRAFRDKLQRFNPSNIFNMDETGLFFRALPTRTYVCREEGQRKAIRGTKALRAKDRLTLFLCVNTTGTCKIGPLLVGTAKNPHCFRDCQSPINYVNQRNAWVDRDIYRGIITTLKTLYKREMLSLFAVAYEKFEELQELAKKFTLDTNNLEKLDSFGIIDLTEFIQKEGVLNGEKMVKRWLYLQSDPEVIAAQEEETFNEINETFDLSTLNEQDAISMIMDVDIPPPSPPPTAFTLAFRRNN</sequence>
<dbReference type="GO" id="GO:0005634">
    <property type="term" value="C:nucleus"/>
    <property type="evidence" value="ECO:0000318"/>
    <property type="project" value="GO_Central"/>
</dbReference>
<evidence type="ECO:0000259" key="2">
    <source>
        <dbReference type="Pfam" id="PF03184"/>
    </source>
</evidence>